<feature type="region of interest" description="Disordered" evidence="4">
    <location>
        <begin position="1"/>
        <end position="159"/>
    </location>
</feature>
<dbReference type="GO" id="GO:0051864">
    <property type="term" value="F:histone H3K36 demethylase activity"/>
    <property type="evidence" value="ECO:0007669"/>
    <property type="project" value="TreeGrafter"/>
</dbReference>
<accession>A0A328BTB9</accession>
<evidence type="ECO:0000256" key="3">
    <source>
        <dbReference type="ARBA" id="ARBA00023004"/>
    </source>
</evidence>
<dbReference type="PROSITE" id="PS51184">
    <property type="entry name" value="JMJC"/>
    <property type="match status" value="1"/>
</dbReference>
<sequence>MALDDQRGPARPRLRRGLSLPARPGRVRDELPARRPQPRRPRLPGLGRPAPLRGGHGRDLPRLAGGGRPPRAGPFHRGGALALRRRRPGRAAGRAAPQVEPDPDRPQRRDRHGGRHLHPRARLVPHSARLRHPDHAAARGPGPSHLRRGRPAAAEPAHGLRRLPLARGLRWGRHREPLRRRHRLRQPVRLLRRLPPLLPAGHRDPGAQRLSPGGGRREVPGRVTGPTDLAALLAPLPVDSFFAEVWGRRHHHGRAPAPDRFAALLPDRRLEEVLAALRPQPDMLRLVSQGQTLPFDQLVLPDGAVDLVQVRNRYAEGHSIVLNGVERFAPELRLLTNAIAADTDFETQINVYATPPRAQGFAPHFDDHDVLVLQVRGSKIWHVHLSSPIVPPERFRQRERAVDPATLGEPTRIVLAPGDVLYLPRGLVHAAETDAGASVHLTIGFHPPNLLAVLSAALEARSLSGGTLLERAPPRYLGDRAARARLAAAVRDLAAALDDGDVDRGLAALEDRLIRSARCGVTGDFIGAGETAIGRDTRLRRSTPLPARLVDLGESVGLQFAQALVVADREHRPAFEYLLAQSGPFAVADLPGLPPEAQAALAEKLIQDGFLTQA</sequence>
<feature type="compositionally biased region" description="Basic residues" evidence="4">
    <location>
        <begin position="108"/>
        <end position="130"/>
    </location>
</feature>
<reference evidence="6 7" key="1">
    <citation type="submission" date="2018-05" db="EMBL/GenBank/DDBJ databases">
        <authorList>
            <person name="Lanie J.A."/>
            <person name="Ng W.-L."/>
            <person name="Kazmierczak K.M."/>
            <person name="Andrzejewski T.M."/>
            <person name="Davidsen T.M."/>
            <person name="Wayne K.J."/>
            <person name="Tettelin H."/>
            <person name="Glass J.I."/>
            <person name="Rusch D."/>
            <person name="Podicherti R."/>
            <person name="Tsui H.-C.T."/>
            <person name="Winkler M.E."/>
        </authorList>
    </citation>
    <scope>NUCLEOTIDE SEQUENCE [LARGE SCALE GENOMIC DNA]</scope>
    <source>
        <strain evidence="6 7">BUT-10</strain>
    </source>
</reference>
<comment type="cofactor">
    <cofactor evidence="1">
        <name>Fe(2+)</name>
        <dbReference type="ChEBI" id="CHEBI:29033"/>
    </cofactor>
</comment>
<dbReference type="GO" id="GO:0032453">
    <property type="term" value="F:histone H3K4 demethylase activity"/>
    <property type="evidence" value="ECO:0007669"/>
    <property type="project" value="TreeGrafter"/>
</dbReference>
<evidence type="ECO:0000256" key="2">
    <source>
        <dbReference type="ARBA" id="ARBA00022723"/>
    </source>
</evidence>
<feature type="compositionally biased region" description="Low complexity" evidence="4">
    <location>
        <begin position="43"/>
        <end position="53"/>
    </location>
</feature>
<dbReference type="EMBL" id="QFYS01000001">
    <property type="protein sequence ID" value="RAK69104.1"/>
    <property type="molecule type" value="Genomic_DNA"/>
</dbReference>
<evidence type="ECO:0000313" key="6">
    <source>
        <dbReference type="EMBL" id="RAK69104.1"/>
    </source>
</evidence>
<name>A0A328BTB9_9CAUL</name>
<feature type="compositionally biased region" description="Low complexity" evidence="4">
    <location>
        <begin position="69"/>
        <end position="82"/>
    </location>
</feature>
<evidence type="ECO:0000256" key="4">
    <source>
        <dbReference type="SAM" id="MobiDB-lite"/>
    </source>
</evidence>
<keyword evidence="7" id="KW-1185">Reference proteome</keyword>
<dbReference type="SUPFAM" id="SSF51197">
    <property type="entry name" value="Clavaminate synthase-like"/>
    <property type="match status" value="1"/>
</dbReference>
<feature type="region of interest" description="Disordered" evidence="4">
    <location>
        <begin position="196"/>
        <end position="221"/>
    </location>
</feature>
<evidence type="ECO:0000313" key="7">
    <source>
        <dbReference type="Proteomes" id="UP000249524"/>
    </source>
</evidence>
<dbReference type="PANTHER" id="PTHR13096:SF8">
    <property type="entry name" value="RIBOSOMAL OXYGENASE 1"/>
    <property type="match status" value="1"/>
</dbReference>
<dbReference type="InterPro" id="IPR003347">
    <property type="entry name" value="JmjC_dom"/>
</dbReference>
<dbReference type="PANTHER" id="PTHR13096">
    <property type="entry name" value="MINA53 MYC INDUCED NUCLEAR ANTIGEN"/>
    <property type="match status" value="1"/>
</dbReference>
<dbReference type="Proteomes" id="UP000249524">
    <property type="component" value="Unassembled WGS sequence"/>
</dbReference>
<dbReference type="Pfam" id="PF08007">
    <property type="entry name" value="JmjC_2"/>
    <property type="match status" value="1"/>
</dbReference>
<dbReference type="AlphaFoldDB" id="A0A328BTB9"/>
<dbReference type="OrthoDB" id="9764016at2"/>
<keyword evidence="3" id="KW-0408">Iron</keyword>
<proteinExistence type="predicted"/>
<keyword evidence="2" id="KW-0479">Metal-binding</keyword>
<gene>
    <name evidence="6" type="ORF">DJ019_03605</name>
</gene>
<dbReference type="GO" id="GO:0046872">
    <property type="term" value="F:metal ion binding"/>
    <property type="evidence" value="ECO:0007669"/>
    <property type="project" value="UniProtKB-KW"/>
</dbReference>
<evidence type="ECO:0000256" key="1">
    <source>
        <dbReference type="ARBA" id="ARBA00001954"/>
    </source>
</evidence>
<evidence type="ECO:0000259" key="5">
    <source>
        <dbReference type="PROSITE" id="PS51184"/>
    </source>
</evidence>
<dbReference type="InterPro" id="IPR039994">
    <property type="entry name" value="NO66-like"/>
</dbReference>
<protein>
    <recommendedName>
        <fullName evidence="5">JmjC domain-containing protein</fullName>
    </recommendedName>
</protein>
<comment type="caution">
    <text evidence="6">The sequence shown here is derived from an EMBL/GenBank/DDBJ whole genome shotgun (WGS) entry which is preliminary data.</text>
</comment>
<feature type="domain" description="JmjC" evidence="5">
    <location>
        <begin position="327"/>
        <end position="462"/>
    </location>
</feature>
<organism evidence="6 7">
    <name type="scientific">Phenylobacterium kunshanense</name>
    <dbReference type="NCBI Taxonomy" id="1445034"/>
    <lineage>
        <taxon>Bacteria</taxon>
        <taxon>Pseudomonadati</taxon>
        <taxon>Pseudomonadota</taxon>
        <taxon>Alphaproteobacteria</taxon>
        <taxon>Caulobacterales</taxon>
        <taxon>Caulobacteraceae</taxon>
        <taxon>Phenylobacterium</taxon>
    </lineage>
</organism>
<dbReference type="Gene3D" id="2.60.120.650">
    <property type="entry name" value="Cupin"/>
    <property type="match status" value="1"/>
</dbReference>